<gene>
    <name evidence="4" type="ORF">RDB_LOCUS152958</name>
</gene>
<dbReference type="PANTHER" id="PTHR10039:SF17">
    <property type="entry name" value="FUNGAL STAND N-TERMINAL GOODBYE DOMAIN-CONTAINING PROTEIN-RELATED"/>
    <property type="match status" value="1"/>
</dbReference>
<evidence type="ECO:0000256" key="1">
    <source>
        <dbReference type="ARBA" id="ARBA00022737"/>
    </source>
</evidence>
<dbReference type="Proteomes" id="UP000663846">
    <property type="component" value="Unassembled WGS sequence"/>
</dbReference>
<sequence>MSLPDNPPPNNKQKKRGLLGLGDLLSSRDGSSSSNPKRPRLSAEPSLPTADAEPGSVPMQVDGHHSGGTTTTGHSSGKKRAVYSGWKSALGVCESSIGVLGPIKSLIDGLNECTGLFEKRSSTRRKDCDELLEKLQPLLEDLTEQTDISNGSMMTGSVKGLCSAIEDEIEIVKQKQAKNTGRFFKDAIDASDEILESYRRIDGLLNRLTLNANLTIIKALDEQNVDSRLAKLCPAMSATYNSTESDDMKRGDCAPGTRGPQVSFLLEWASDRNAGQTCWMNGMAGTGKTTIAYSVCSKLEEAHKLGASFFCTRVIPECRQVKNIIPSIAYQLARFSLPFRSVLLEVLDSDADAHTRKLKIQYQKLIVEPMRKVQESLPTDFIVVIDALDECENEGSLNEILELLISPVFALPVRYLISSRPEPEIYRRMMGRLEGQDDKCLMLHDLDSAIVKSDIEAYMKQELEDISLTEDQWSSIIERCGALFIYASTTCRYITEAYRMDTLDEAVETIVGLAPMSKEHEENGIDKLYITVLTAVFNKPGISRANKDRMKNILDTVICAVEPMTLEIIANLFELKSTKQVDALLQPLRSVLNVTRDTRLVTTLHASFPDFMLSQNRSKAFCCTQEIQHATLTKACLQTINRAQPGFNICRLPSSYLLDDEVENLNTQISRAISPGLVYACRYWSTHLYHGEYQVSLIELVRNFFSAKLLLWMEIVNLAKYMKRGTRIIQYAEKWCTSNKRAVPEDLTAIVHDAAQFVSVYANHPASQSTPHIYASMLPFWPSSRPISAAYVIRTSGLVKPTGTAIDRRRLALIA</sequence>
<evidence type="ECO:0000259" key="3">
    <source>
        <dbReference type="PROSITE" id="PS50837"/>
    </source>
</evidence>
<dbReference type="PROSITE" id="PS50837">
    <property type="entry name" value="NACHT"/>
    <property type="match status" value="1"/>
</dbReference>
<name>A0A8H3BFC5_9AGAM</name>
<protein>
    <recommendedName>
        <fullName evidence="3">NACHT domain-containing protein</fullName>
    </recommendedName>
</protein>
<feature type="domain" description="NACHT" evidence="3">
    <location>
        <begin position="276"/>
        <end position="421"/>
    </location>
</feature>
<proteinExistence type="predicted"/>
<feature type="region of interest" description="Disordered" evidence="2">
    <location>
        <begin position="1"/>
        <end position="79"/>
    </location>
</feature>
<feature type="compositionally biased region" description="Low complexity" evidence="2">
    <location>
        <begin position="21"/>
        <end position="34"/>
    </location>
</feature>
<evidence type="ECO:0000313" key="5">
    <source>
        <dbReference type="Proteomes" id="UP000663846"/>
    </source>
</evidence>
<dbReference type="InterPro" id="IPR027417">
    <property type="entry name" value="P-loop_NTPase"/>
</dbReference>
<dbReference type="SUPFAM" id="SSF52540">
    <property type="entry name" value="P-loop containing nucleoside triphosphate hydrolases"/>
    <property type="match status" value="1"/>
</dbReference>
<dbReference type="EMBL" id="CAJMWS010000642">
    <property type="protein sequence ID" value="CAE6456378.1"/>
    <property type="molecule type" value="Genomic_DNA"/>
</dbReference>
<reference evidence="4" key="1">
    <citation type="submission" date="2021-01" db="EMBL/GenBank/DDBJ databases">
        <authorList>
            <person name="Kaushik A."/>
        </authorList>
    </citation>
    <scope>NUCLEOTIDE SEQUENCE</scope>
    <source>
        <strain evidence="4">AG1-1C</strain>
    </source>
</reference>
<organism evidence="4 5">
    <name type="scientific">Rhizoctonia solani</name>
    <dbReference type="NCBI Taxonomy" id="456999"/>
    <lineage>
        <taxon>Eukaryota</taxon>
        <taxon>Fungi</taxon>
        <taxon>Dikarya</taxon>
        <taxon>Basidiomycota</taxon>
        <taxon>Agaricomycotina</taxon>
        <taxon>Agaricomycetes</taxon>
        <taxon>Cantharellales</taxon>
        <taxon>Ceratobasidiaceae</taxon>
        <taxon>Rhizoctonia</taxon>
    </lineage>
</organism>
<dbReference type="Gene3D" id="3.40.50.300">
    <property type="entry name" value="P-loop containing nucleotide triphosphate hydrolases"/>
    <property type="match status" value="1"/>
</dbReference>
<accession>A0A8H3BFC5</accession>
<dbReference type="InterPro" id="IPR007111">
    <property type="entry name" value="NACHT_NTPase"/>
</dbReference>
<evidence type="ECO:0000313" key="4">
    <source>
        <dbReference type="EMBL" id="CAE6456378.1"/>
    </source>
</evidence>
<comment type="caution">
    <text evidence="4">The sequence shown here is derived from an EMBL/GenBank/DDBJ whole genome shotgun (WGS) entry which is preliminary data.</text>
</comment>
<dbReference type="Pfam" id="PF24883">
    <property type="entry name" value="NPHP3_N"/>
    <property type="match status" value="1"/>
</dbReference>
<evidence type="ECO:0000256" key="2">
    <source>
        <dbReference type="SAM" id="MobiDB-lite"/>
    </source>
</evidence>
<dbReference type="InterPro" id="IPR056884">
    <property type="entry name" value="NPHP3-like_N"/>
</dbReference>
<dbReference type="AlphaFoldDB" id="A0A8H3BFC5"/>
<feature type="non-terminal residue" evidence="4">
    <location>
        <position position="815"/>
    </location>
</feature>
<keyword evidence="1" id="KW-0677">Repeat</keyword>
<feature type="compositionally biased region" description="Pro residues" evidence="2">
    <location>
        <begin position="1"/>
        <end position="10"/>
    </location>
</feature>
<dbReference type="PANTHER" id="PTHR10039">
    <property type="entry name" value="AMELOGENIN"/>
    <property type="match status" value="1"/>
</dbReference>